<dbReference type="AlphaFoldDB" id="A0A6B0UME6"/>
<proteinExistence type="predicted"/>
<protein>
    <submittedName>
        <fullName evidence="1">Putative secreted protein</fullName>
    </submittedName>
</protein>
<accession>A0A6B0UME6</accession>
<dbReference type="EMBL" id="GIFC01008753">
    <property type="protein sequence ID" value="MXU90836.1"/>
    <property type="molecule type" value="Transcribed_RNA"/>
</dbReference>
<evidence type="ECO:0000313" key="1">
    <source>
        <dbReference type="EMBL" id="MXU90836.1"/>
    </source>
</evidence>
<sequence>MQLLARLVYAVAVSTVHHEYEPLRARVVVPPQGPYLVLSTHVPDVKFDVFVGDCFDVEAHSRNGGDRLAQLELVQNGRFAGCVKTQHQNPHLLVAENFGQELPHAGWGVREPVDGPFD</sequence>
<reference evidence="1" key="1">
    <citation type="submission" date="2019-12" db="EMBL/GenBank/DDBJ databases">
        <title>An insight into the sialome of adult female Ixodes ricinus ticks feeding for 6 days.</title>
        <authorList>
            <person name="Perner J."/>
            <person name="Ribeiro J.M.C."/>
        </authorList>
    </citation>
    <scope>NUCLEOTIDE SEQUENCE</scope>
    <source>
        <strain evidence="1">Semi-engorged</strain>
        <tissue evidence="1">Salivary glands</tissue>
    </source>
</reference>
<organism evidence="1">
    <name type="scientific">Ixodes ricinus</name>
    <name type="common">Common tick</name>
    <name type="synonym">Acarus ricinus</name>
    <dbReference type="NCBI Taxonomy" id="34613"/>
    <lineage>
        <taxon>Eukaryota</taxon>
        <taxon>Metazoa</taxon>
        <taxon>Ecdysozoa</taxon>
        <taxon>Arthropoda</taxon>
        <taxon>Chelicerata</taxon>
        <taxon>Arachnida</taxon>
        <taxon>Acari</taxon>
        <taxon>Parasitiformes</taxon>
        <taxon>Ixodida</taxon>
        <taxon>Ixodoidea</taxon>
        <taxon>Ixodidae</taxon>
        <taxon>Ixodinae</taxon>
        <taxon>Ixodes</taxon>
    </lineage>
</organism>
<name>A0A6B0UME6_IXORI</name>